<dbReference type="Pfam" id="PF01557">
    <property type="entry name" value="FAA_hydrolase"/>
    <property type="match status" value="1"/>
</dbReference>
<organism evidence="7 8">
    <name type="scientific">Mya arenaria</name>
    <name type="common">Soft-shell clam</name>
    <dbReference type="NCBI Taxonomy" id="6604"/>
    <lineage>
        <taxon>Eukaryota</taxon>
        <taxon>Metazoa</taxon>
        <taxon>Spiralia</taxon>
        <taxon>Lophotrochozoa</taxon>
        <taxon>Mollusca</taxon>
        <taxon>Bivalvia</taxon>
        <taxon>Autobranchia</taxon>
        <taxon>Heteroconchia</taxon>
        <taxon>Euheterodonta</taxon>
        <taxon>Imparidentia</taxon>
        <taxon>Neoheterodontei</taxon>
        <taxon>Myida</taxon>
        <taxon>Myoidea</taxon>
        <taxon>Myidae</taxon>
        <taxon>Mya</taxon>
    </lineage>
</organism>
<keyword evidence="2" id="KW-0479">Metal-binding</keyword>
<evidence type="ECO:0000256" key="3">
    <source>
        <dbReference type="ARBA" id="ARBA00042340"/>
    </source>
</evidence>
<dbReference type="InterPro" id="IPR011234">
    <property type="entry name" value="Fumarylacetoacetase-like_C"/>
</dbReference>
<dbReference type="EC" id="5.3.2.2" evidence="5"/>
<sequence length="217" mass="23642">MASKVSQFMQLGRKIVAVGRNYKAHAHELGNALPSKPMLFLKPTSSYIAEGEKIRIPEGCTSLHHEVELGIVIGKPGSRISEQDAASHIGGYILALDMTARDFQEEAKKKGHPWSLAKGFDTSCPVSGFIDKDKISDPSKVRLWLKVNDSLKQDGNTGDMIFSIPHLISYISRYFRLEEGDVILTGTPEGVGPVGSGDVIEAGLSDVVTMKFQVEQS</sequence>
<reference evidence="7" key="1">
    <citation type="submission" date="2022-11" db="EMBL/GenBank/DDBJ databases">
        <title>Centuries of genome instability and evolution in soft-shell clam transmissible cancer (bioRxiv).</title>
        <authorList>
            <person name="Hart S.F.M."/>
            <person name="Yonemitsu M.A."/>
            <person name="Giersch R.M."/>
            <person name="Beal B.F."/>
            <person name="Arriagada G."/>
            <person name="Davis B.W."/>
            <person name="Ostrander E.A."/>
            <person name="Goff S.P."/>
            <person name="Metzger M.J."/>
        </authorList>
    </citation>
    <scope>NUCLEOTIDE SEQUENCE</scope>
    <source>
        <strain evidence="7">MELC-2E11</strain>
        <tissue evidence="7">Siphon/mantle</tissue>
    </source>
</reference>
<comment type="catalytic activity">
    <reaction evidence="4">
        <text>oxaloacetate = enol-oxaloacetate</text>
        <dbReference type="Rhea" id="RHEA:16021"/>
        <dbReference type="ChEBI" id="CHEBI:16452"/>
        <dbReference type="ChEBI" id="CHEBI:17479"/>
        <dbReference type="EC" id="5.3.2.2"/>
    </reaction>
    <physiologicalReaction direction="right-to-left" evidence="4">
        <dbReference type="Rhea" id="RHEA:16023"/>
    </physiologicalReaction>
</comment>
<dbReference type="Gene3D" id="3.90.850.10">
    <property type="entry name" value="Fumarylacetoacetase-like, C-terminal domain"/>
    <property type="match status" value="1"/>
</dbReference>
<accession>A0ABY7FM01</accession>
<evidence type="ECO:0000256" key="1">
    <source>
        <dbReference type="ARBA" id="ARBA00010211"/>
    </source>
</evidence>
<evidence type="ECO:0000313" key="8">
    <source>
        <dbReference type="Proteomes" id="UP001164746"/>
    </source>
</evidence>
<gene>
    <name evidence="7" type="ORF">MAR_016168</name>
</gene>
<dbReference type="PANTHER" id="PTHR11820">
    <property type="entry name" value="ACYLPYRUVASE"/>
    <property type="match status" value="1"/>
</dbReference>
<keyword evidence="8" id="KW-1185">Reference proteome</keyword>
<evidence type="ECO:0000256" key="2">
    <source>
        <dbReference type="ARBA" id="ARBA00022723"/>
    </source>
</evidence>
<evidence type="ECO:0000256" key="5">
    <source>
        <dbReference type="ARBA" id="ARBA00044973"/>
    </source>
</evidence>
<proteinExistence type="inferred from homology"/>
<comment type="similarity">
    <text evidence="1">Belongs to the FAH family.</text>
</comment>
<dbReference type="EMBL" id="CP111023">
    <property type="protein sequence ID" value="WAR22194.1"/>
    <property type="molecule type" value="Genomic_DNA"/>
</dbReference>
<dbReference type="PANTHER" id="PTHR11820:SF7">
    <property type="entry name" value="ACYLPYRUVASE FAHD1, MITOCHONDRIAL"/>
    <property type="match status" value="1"/>
</dbReference>
<dbReference type="InterPro" id="IPR036663">
    <property type="entry name" value="Fumarylacetoacetase_C_sf"/>
</dbReference>
<dbReference type="NCBIfam" id="NF007967">
    <property type="entry name" value="PRK10691.1"/>
    <property type="match status" value="1"/>
</dbReference>
<dbReference type="SUPFAM" id="SSF56529">
    <property type="entry name" value="FAH"/>
    <property type="match status" value="1"/>
</dbReference>
<feature type="domain" description="Fumarylacetoacetase-like C-terminal" evidence="6">
    <location>
        <begin position="14"/>
        <end position="214"/>
    </location>
</feature>
<protein>
    <recommendedName>
        <fullName evidence="5">oxaloacetate tautomerase</fullName>
        <ecNumber evidence="5">5.3.2.2</ecNumber>
    </recommendedName>
    <alternativeName>
        <fullName evidence="3">Fumarylacetoacetate hydrolase domain-containing protein 1</fullName>
    </alternativeName>
</protein>
<name>A0ABY7FM01_MYAAR</name>
<evidence type="ECO:0000313" key="7">
    <source>
        <dbReference type="EMBL" id="WAR22194.1"/>
    </source>
</evidence>
<dbReference type="Proteomes" id="UP001164746">
    <property type="component" value="Chromosome 12"/>
</dbReference>
<evidence type="ECO:0000259" key="6">
    <source>
        <dbReference type="Pfam" id="PF01557"/>
    </source>
</evidence>
<evidence type="ECO:0000256" key="4">
    <source>
        <dbReference type="ARBA" id="ARBA00044911"/>
    </source>
</evidence>